<comment type="similarity">
    <text evidence="1">Belongs to the LysR transcriptional regulatory family.</text>
</comment>
<dbReference type="GO" id="GO:0003700">
    <property type="term" value="F:DNA-binding transcription factor activity"/>
    <property type="evidence" value="ECO:0007669"/>
    <property type="project" value="InterPro"/>
</dbReference>
<dbReference type="EMBL" id="DXGA01000006">
    <property type="protein sequence ID" value="HIW92965.1"/>
    <property type="molecule type" value="Genomic_DNA"/>
</dbReference>
<gene>
    <name evidence="6" type="ORF">H9868_00320</name>
</gene>
<keyword evidence="2" id="KW-0805">Transcription regulation</keyword>
<dbReference type="Pfam" id="PF03466">
    <property type="entry name" value="LysR_substrate"/>
    <property type="match status" value="1"/>
</dbReference>
<feature type="domain" description="HTH lysR-type" evidence="5">
    <location>
        <begin position="1"/>
        <end position="58"/>
    </location>
</feature>
<dbReference type="PROSITE" id="PS50931">
    <property type="entry name" value="HTH_LYSR"/>
    <property type="match status" value="1"/>
</dbReference>
<evidence type="ECO:0000313" key="7">
    <source>
        <dbReference type="Proteomes" id="UP000824192"/>
    </source>
</evidence>
<dbReference type="InterPro" id="IPR036388">
    <property type="entry name" value="WH-like_DNA-bd_sf"/>
</dbReference>
<evidence type="ECO:0000313" key="6">
    <source>
        <dbReference type="EMBL" id="HIW92965.1"/>
    </source>
</evidence>
<dbReference type="PRINTS" id="PR00039">
    <property type="entry name" value="HTHLYSR"/>
</dbReference>
<evidence type="ECO:0000256" key="4">
    <source>
        <dbReference type="ARBA" id="ARBA00023163"/>
    </source>
</evidence>
<evidence type="ECO:0000256" key="1">
    <source>
        <dbReference type="ARBA" id="ARBA00009437"/>
    </source>
</evidence>
<protein>
    <submittedName>
        <fullName evidence="6">LysR family transcriptional regulator</fullName>
    </submittedName>
</protein>
<accession>A0A9D1RSW9</accession>
<dbReference type="Gene3D" id="3.40.190.10">
    <property type="entry name" value="Periplasmic binding protein-like II"/>
    <property type="match status" value="2"/>
</dbReference>
<dbReference type="Gene3D" id="1.10.10.10">
    <property type="entry name" value="Winged helix-like DNA-binding domain superfamily/Winged helix DNA-binding domain"/>
    <property type="match status" value="1"/>
</dbReference>
<sequence length="290" mass="33066">MVDYRIETFLTLYETLNYHRTGEILQLSQPAVSRQIHTLEQEYGCRLFLYDGRRLTRTAASDRVAQYARSAVYNEKKMREELAAPTARTVRIGATKTIGEFVIGDPLSRYLRETEGNLCVMVDNTENLLHQLEHGGLEFALVEGAFDKERYGHILYRYAPFVGMCHKSHPFAGKRVRIEDLAGETVILREQGSGTRAILEHTLADYGYSLSLFKRVICASSFSLVARFVEENAGITFAYSAVGERREEITFFHLDCLPERHEFNLVYMRGACIDPVLLGFFQQEGNSIPL</sequence>
<dbReference type="Pfam" id="PF00126">
    <property type="entry name" value="HTH_1"/>
    <property type="match status" value="1"/>
</dbReference>
<evidence type="ECO:0000259" key="5">
    <source>
        <dbReference type="PROSITE" id="PS50931"/>
    </source>
</evidence>
<evidence type="ECO:0000256" key="2">
    <source>
        <dbReference type="ARBA" id="ARBA00023015"/>
    </source>
</evidence>
<dbReference type="SUPFAM" id="SSF46785">
    <property type="entry name" value="Winged helix' DNA-binding domain"/>
    <property type="match status" value="1"/>
</dbReference>
<proteinExistence type="inferred from homology"/>
<dbReference type="AlphaFoldDB" id="A0A9D1RSW9"/>
<dbReference type="GO" id="GO:0000976">
    <property type="term" value="F:transcription cis-regulatory region binding"/>
    <property type="evidence" value="ECO:0007669"/>
    <property type="project" value="TreeGrafter"/>
</dbReference>
<dbReference type="InterPro" id="IPR000847">
    <property type="entry name" value="LysR_HTH_N"/>
</dbReference>
<reference evidence="6" key="1">
    <citation type="journal article" date="2021" name="PeerJ">
        <title>Extensive microbial diversity within the chicken gut microbiome revealed by metagenomics and culture.</title>
        <authorList>
            <person name="Gilroy R."/>
            <person name="Ravi A."/>
            <person name="Getino M."/>
            <person name="Pursley I."/>
            <person name="Horton D.L."/>
            <person name="Alikhan N.F."/>
            <person name="Baker D."/>
            <person name="Gharbi K."/>
            <person name="Hall N."/>
            <person name="Watson M."/>
            <person name="Adriaenssens E.M."/>
            <person name="Foster-Nyarko E."/>
            <person name="Jarju S."/>
            <person name="Secka A."/>
            <person name="Antonio M."/>
            <person name="Oren A."/>
            <person name="Chaudhuri R.R."/>
            <person name="La Ragione R."/>
            <person name="Hildebrand F."/>
            <person name="Pallen M.J."/>
        </authorList>
    </citation>
    <scope>NUCLEOTIDE SEQUENCE</scope>
    <source>
        <strain evidence="6">ChiGjej6B6-1540</strain>
    </source>
</reference>
<dbReference type="Proteomes" id="UP000824192">
    <property type="component" value="Unassembled WGS sequence"/>
</dbReference>
<keyword evidence="4" id="KW-0804">Transcription</keyword>
<keyword evidence="3" id="KW-0238">DNA-binding</keyword>
<evidence type="ECO:0000256" key="3">
    <source>
        <dbReference type="ARBA" id="ARBA00023125"/>
    </source>
</evidence>
<name>A0A9D1RSW9_9FIRM</name>
<dbReference type="InterPro" id="IPR036390">
    <property type="entry name" value="WH_DNA-bd_sf"/>
</dbReference>
<comment type="caution">
    <text evidence="6">The sequence shown here is derived from an EMBL/GenBank/DDBJ whole genome shotgun (WGS) entry which is preliminary data.</text>
</comment>
<dbReference type="PANTHER" id="PTHR30126:SF40">
    <property type="entry name" value="HTH-TYPE TRANSCRIPTIONAL REGULATOR GLTR"/>
    <property type="match status" value="1"/>
</dbReference>
<organism evidence="6 7">
    <name type="scientific">Candidatus Flavonifractor merdipullorum</name>
    <dbReference type="NCBI Taxonomy" id="2838590"/>
    <lineage>
        <taxon>Bacteria</taxon>
        <taxon>Bacillati</taxon>
        <taxon>Bacillota</taxon>
        <taxon>Clostridia</taxon>
        <taxon>Eubacteriales</taxon>
        <taxon>Oscillospiraceae</taxon>
        <taxon>Flavonifractor</taxon>
    </lineage>
</organism>
<reference evidence="6" key="2">
    <citation type="submission" date="2021-04" db="EMBL/GenBank/DDBJ databases">
        <authorList>
            <person name="Gilroy R."/>
        </authorList>
    </citation>
    <scope>NUCLEOTIDE SEQUENCE</scope>
    <source>
        <strain evidence="6">ChiGjej6B6-1540</strain>
    </source>
</reference>
<dbReference type="PANTHER" id="PTHR30126">
    <property type="entry name" value="HTH-TYPE TRANSCRIPTIONAL REGULATOR"/>
    <property type="match status" value="1"/>
</dbReference>
<dbReference type="SUPFAM" id="SSF53850">
    <property type="entry name" value="Periplasmic binding protein-like II"/>
    <property type="match status" value="1"/>
</dbReference>
<dbReference type="InterPro" id="IPR005119">
    <property type="entry name" value="LysR_subst-bd"/>
</dbReference>